<sequence>MSYNQGPYQFNSNGGYCFPPYQPCPPVPNLPMYPLIAVGTGVTGAIGPTGFIGTTGYTGATGPCCTGPTGASSNVTGPTGYIGTTGSTGPTGAPSSVTGPTGYTGSTGAPSSVTGPTGSIGPTGTLQTYTGTTYRETTTFSFLQNNGNLFFAITGTTGGNTVPIGSLLNVPGVNVTYISIIYTTAGTTVTTITGRIRTFTPTDLATFTITPLTGGTDTNPSIFQYNFPSPISTASLRAIQLAITLEGSSDSVINVYSVSFGFN</sequence>
<evidence type="ECO:0000256" key="1">
    <source>
        <dbReference type="SAM" id="MobiDB-lite"/>
    </source>
</evidence>
<reference evidence="2" key="1">
    <citation type="journal article" date="2020" name="Nature">
        <title>Giant virus diversity and host interactions through global metagenomics.</title>
        <authorList>
            <person name="Schulz F."/>
            <person name="Roux S."/>
            <person name="Paez-Espino D."/>
            <person name="Jungbluth S."/>
            <person name="Walsh D.A."/>
            <person name="Denef V.J."/>
            <person name="McMahon K.D."/>
            <person name="Konstantinidis K.T."/>
            <person name="Eloe-Fadrosh E.A."/>
            <person name="Kyrpides N.C."/>
            <person name="Woyke T."/>
        </authorList>
    </citation>
    <scope>NUCLEOTIDE SEQUENCE</scope>
    <source>
        <strain evidence="2">GVMAG-S-3300013006-158</strain>
    </source>
</reference>
<protein>
    <submittedName>
        <fullName evidence="2">Uncharacterized protein</fullName>
    </submittedName>
</protein>
<accession>A0A6C0KPT0</accession>
<feature type="compositionally biased region" description="Low complexity" evidence="1">
    <location>
        <begin position="84"/>
        <end position="101"/>
    </location>
</feature>
<proteinExistence type="predicted"/>
<dbReference type="AlphaFoldDB" id="A0A6C0KPT0"/>
<feature type="compositionally biased region" description="Low complexity" evidence="1">
    <location>
        <begin position="110"/>
        <end position="129"/>
    </location>
</feature>
<evidence type="ECO:0000313" key="2">
    <source>
        <dbReference type="EMBL" id="QHU18737.1"/>
    </source>
</evidence>
<dbReference type="EMBL" id="MN740937">
    <property type="protein sequence ID" value="QHU18737.1"/>
    <property type="molecule type" value="Genomic_DNA"/>
</dbReference>
<feature type="region of interest" description="Disordered" evidence="1">
    <location>
        <begin position="84"/>
        <end position="129"/>
    </location>
</feature>
<organism evidence="2">
    <name type="scientific">viral metagenome</name>
    <dbReference type="NCBI Taxonomy" id="1070528"/>
    <lineage>
        <taxon>unclassified sequences</taxon>
        <taxon>metagenomes</taxon>
        <taxon>organismal metagenomes</taxon>
    </lineage>
</organism>
<name>A0A6C0KPT0_9ZZZZ</name>